<keyword evidence="4" id="KW-0732">Signal</keyword>
<feature type="compositionally biased region" description="Low complexity" evidence="3">
    <location>
        <begin position="20"/>
        <end position="51"/>
    </location>
</feature>
<feature type="region of interest" description="Disordered" evidence="3">
    <location>
        <begin position="20"/>
        <end position="60"/>
    </location>
</feature>
<dbReference type="SUPFAM" id="SSF53474">
    <property type="entry name" value="alpha/beta-Hydrolases"/>
    <property type="match status" value="1"/>
</dbReference>
<evidence type="ECO:0000256" key="1">
    <source>
        <dbReference type="ARBA" id="ARBA00008645"/>
    </source>
</evidence>
<dbReference type="InterPro" id="IPR050261">
    <property type="entry name" value="FrsA_esterase"/>
</dbReference>
<gene>
    <name evidence="6" type="ORF">GCM10009788_11300</name>
</gene>
<dbReference type="Gene3D" id="3.40.50.1820">
    <property type="entry name" value="alpha/beta hydrolase"/>
    <property type="match status" value="1"/>
</dbReference>
<evidence type="ECO:0000256" key="3">
    <source>
        <dbReference type="SAM" id="MobiDB-lite"/>
    </source>
</evidence>
<organism evidence="6 7">
    <name type="scientific">Nocardioides humi</name>
    <dbReference type="NCBI Taxonomy" id="449461"/>
    <lineage>
        <taxon>Bacteria</taxon>
        <taxon>Bacillati</taxon>
        <taxon>Actinomycetota</taxon>
        <taxon>Actinomycetes</taxon>
        <taxon>Propionibacteriales</taxon>
        <taxon>Nocardioidaceae</taxon>
        <taxon>Nocardioides</taxon>
    </lineage>
</organism>
<dbReference type="PANTHER" id="PTHR22946">
    <property type="entry name" value="DIENELACTONE HYDROLASE DOMAIN-CONTAINING PROTEIN-RELATED"/>
    <property type="match status" value="1"/>
</dbReference>
<dbReference type="GO" id="GO:0016787">
    <property type="term" value="F:hydrolase activity"/>
    <property type="evidence" value="ECO:0007669"/>
    <property type="project" value="UniProtKB-KW"/>
</dbReference>
<feature type="domain" description="Peptidase S9 prolyl oligopeptidase catalytic" evidence="5">
    <location>
        <begin position="137"/>
        <end position="340"/>
    </location>
</feature>
<dbReference type="InterPro" id="IPR001375">
    <property type="entry name" value="Peptidase_S9_cat"/>
</dbReference>
<feature type="chain" id="PRO_5046412294" evidence="4">
    <location>
        <begin position="21"/>
        <end position="345"/>
    </location>
</feature>
<name>A0ABN2A0K8_9ACTN</name>
<dbReference type="Pfam" id="PF00326">
    <property type="entry name" value="Peptidase_S9"/>
    <property type="match status" value="1"/>
</dbReference>
<evidence type="ECO:0000313" key="6">
    <source>
        <dbReference type="EMBL" id="GAA1508783.1"/>
    </source>
</evidence>
<evidence type="ECO:0000256" key="2">
    <source>
        <dbReference type="ARBA" id="ARBA00022801"/>
    </source>
</evidence>
<evidence type="ECO:0000313" key="7">
    <source>
        <dbReference type="Proteomes" id="UP001500842"/>
    </source>
</evidence>
<proteinExistence type="inferred from homology"/>
<reference evidence="6 7" key="1">
    <citation type="journal article" date="2019" name="Int. J. Syst. Evol. Microbiol.">
        <title>The Global Catalogue of Microorganisms (GCM) 10K type strain sequencing project: providing services to taxonomists for standard genome sequencing and annotation.</title>
        <authorList>
            <consortium name="The Broad Institute Genomics Platform"/>
            <consortium name="The Broad Institute Genome Sequencing Center for Infectious Disease"/>
            <person name="Wu L."/>
            <person name="Ma J."/>
        </authorList>
    </citation>
    <scope>NUCLEOTIDE SEQUENCE [LARGE SCALE GENOMIC DNA]</scope>
    <source>
        <strain evidence="6 7">JCM 14942</strain>
    </source>
</reference>
<feature type="signal peptide" evidence="4">
    <location>
        <begin position="1"/>
        <end position="20"/>
    </location>
</feature>
<dbReference type="Proteomes" id="UP001500842">
    <property type="component" value="Unassembled WGS sequence"/>
</dbReference>
<sequence length="345" mass="36820">MTRWIPLVLLALLGASCSGAGDPDGAPTPPGSSSAPSSASGSSPPATSEPPAAVPPHPVSLPALAQKSFDGGRLRLGEEVARTGQHRQYAVTYRSGGLTVSGRLAVPEGDGPFPAVVLAHGYIDPAIYVNGQGMTRERAWFGDHGYVALHVDYRGHAGSDPDASEGLDMRMGYTEDVVNAVLALRDWDGPVDDERVALVGRSMGGGVVYNALAVQPGLVDAAVVFAPVSSDAVDNFERWIRPDPARDGVARRILQEYGGPRANPAFWEGISARTYFGDVTEPVLIHHGTADDSCPIRWSRETRRLMEQAGVDVTLRVYDGEGHAFGPQFELSMERTGRFLQRHLS</sequence>
<comment type="similarity">
    <text evidence="1">Belongs to the AB hydrolase superfamily.</text>
</comment>
<evidence type="ECO:0000256" key="4">
    <source>
        <dbReference type="SAM" id="SignalP"/>
    </source>
</evidence>
<dbReference type="RefSeq" id="WP_141006643.1">
    <property type="nucleotide sequence ID" value="NZ_BAAAOR010000008.1"/>
</dbReference>
<comment type="caution">
    <text evidence="6">The sequence shown here is derived from an EMBL/GenBank/DDBJ whole genome shotgun (WGS) entry which is preliminary data.</text>
</comment>
<dbReference type="PANTHER" id="PTHR22946:SF9">
    <property type="entry name" value="POLYKETIDE TRANSFERASE AF380"/>
    <property type="match status" value="1"/>
</dbReference>
<dbReference type="PROSITE" id="PS51257">
    <property type="entry name" value="PROKAR_LIPOPROTEIN"/>
    <property type="match status" value="1"/>
</dbReference>
<protein>
    <submittedName>
        <fullName evidence="6">Alpha/beta fold hydrolase</fullName>
    </submittedName>
</protein>
<dbReference type="InterPro" id="IPR029058">
    <property type="entry name" value="AB_hydrolase_fold"/>
</dbReference>
<dbReference type="EMBL" id="BAAAOR010000008">
    <property type="protein sequence ID" value="GAA1508783.1"/>
    <property type="molecule type" value="Genomic_DNA"/>
</dbReference>
<keyword evidence="2 6" id="KW-0378">Hydrolase</keyword>
<evidence type="ECO:0000259" key="5">
    <source>
        <dbReference type="Pfam" id="PF00326"/>
    </source>
</evidence>
<accession>A0ABN2A0K8</accession>
<keyword evidence="7" id="KW-1185">Reference proteome</keyword>